<dbReference type="PANTHER" id="PTHR13627">
    <property type="entry name" value="FUKUTIN RELATED PROTEIN"/>
    <property type="match status" value="1"/>
</dbReference>
<gene>
    <name evidence="3" type="ORF">Rsub_01321</name>
</gene>
<dbReference type="AlphaFoldDB" id="A0A2V0NMA0"/>
<organism evidence="3 4">
    <name type="scientific">Raphidocelis subcapitata</name>
    <dbReference type="NCBI Taxonomy" id="307507"/>
    <lineage>
        <taxon>Eukaryota</taxon>
        <taxon>Viridiplantae</taxon>
        <taxon>Chlorophyta</taxon>
        <taxon>core chlorophytes</taxon>
        <taxon>Chlorophyceae</taxon>
        <taxon>CS clade</taxon>
        <taxon>Sphaeropleales</taxon>
        <taxon>Selenastraceae</taxon>
        <taxon>Raphidocelis</taxon>
    </lineage>
</organism>
<evidence type="ECO:0000313" key="4">
    <source>
        <dbReference type="Proteomes" id="UP000247498"/>
    </source>
</evidence>
<feature type="compositionally biased region" description="Low complexity" evidence="1">
    <location>
        <begin position="60"/>
        <end position="72"/>
    </location>
</feature>
<dbReference type="Proteomes" id="UP000247498">
    <property type="component" value="Unassembled WGS sequence"/>
</dbReference>
<dbReference type="GO" id="GO:0009100">
    <property type="term" value="P:glycoprotein metabolic process"/>
    <property type="evidence" value="ECO:0007669"/>
    <property type="project" value="UniProtKB-ARBA"/>
</dbReference>
<dbReference type="EMBL" id="BDRX01000005">
    <property type="protein sequence ID" value="GBF88606.1"/>
    <property type="molecule type" value="Genomic_DNA"/>
</dbReference>
<name>A0A2V0NMA0_9CHLO</name>
<dbReference type="OrthoDB" id="444255at2759"/>
<dbReference type="Pfam" id="PF04991">
    <property type="entry name" value="LicD"/>
    <property type="match status" value="1"/>
</dbReference>
<proteinExistence type="predicted"/>
<reference evidence="3 4" key="1">
    <citation type="journal article" date="2018" name="Sci. Rep.">
        <title>Raphidocelis subcapitata (=Pseudokirchneriella subcapitata) provides an insight into genome evolution and environmental adaptations in the Sphaeropleales.</title>
        <authorList>
            <person name="Suzuki S."/>
            <person name="Yamaguchi H."/>
            <person name="Nakajima N."/>
            <person name="Kawachi M."/>
        </authorList>
    </citation>
    <scope>NUCLEOTIDE SEQUENCE [LARGE SCALE GENOMIC DNA]</scope>
    <source>
        <strain evidence="3 4">NIES-35</strain>
    </source>
</reference>
<comment type="caution">
    <text evidence="3">The sequence shown here is derived from an EMBL/GenBank/DDBJ whole genome shotgun (WGS) entry which is preliminary data.</text>
</comment>
<evidence type="ECO:0000256" key="1">
    <source>
        <dbReference type="SAM" id="MobiDB-lite"/>
    </source>
</evidence>
<dbReference type="PANTHER" id="PTHR13627:SF31">
    <property type="entry name" value="RIBITOL 5-PHOSPHATE TRANSFERASE FKRP"/>
    <property type="match status" value="1"/>
</dbReference>
<dbReference type="InParanoid" id="A0A2V0NMA0"/>
<feature type="compositionally biased region" description="Basic and acidic residues" evidence="1">
    <location>
        <begin position="9"/>
        <end position="20"/>
    </location>
</feature>
<protein>
    <recommendedName>
        <fullName evidence="2">LicD/FKTN/FKRP nucleotidyltransferase domain-containing protein</fullName>
    </recommendedName>
</protein>
<accession>A0A2V0NMA0</accession>
<dbReference type="InterPro" id="IPR007074">
    <property type="entry name" value="LicD/FKTN/FKRP_NTP_transf"/>
</dbReference>
<sequence>MAGAWSLMEHADGEAHEAGRPRQRRRTPAAAASPQQHREQEAWPGGGEGLGFLQRLSLGSGSAAEPEAPPAGGDRHKKRTRTALAGAAAEEEHRLGGPKTMQPLAVAAVSALSVYYGLKGVLGGYQQLRRRNLRHLLRTVPPALEALGATYWVDFGSLLGAHREGDVIAHDNDADVVVLNPDWDALLSGLRAALPQFRVFFVAPSEDRSIRWIRLLHGVGVMDVYGGYDARRGAEPGMISIPQGHGDLCDIPSRLVFPLGSLKFRGVGVAAPGDVHGALSHRYGPDYMVPRYMDKGKDVVEQNKAYARILALLGKVGLRV</sequence>
<feature type="region of interest" description="Disordered" evidence="1">
    <location>
        <begin position="60"/>
        <end position="94"/>
    </location>
</feature>
<dbReference type="InterPro" id="IPR052613">
    <property type="entry name" value="LicD_transferase"/>
</dbReference>
<feature type="domain" description="LicD/FKTN/FKRP nucleotidyltransferase" evidence="2">
    <location>
        <begin position="148"/>
        <end position="188"/>
    </location>
</feature>
<keyword evidence="4" id="KW-1185">Reference proteome</keyword>
<evidence type="ECO:0000313" key="3">
    <source>
        <dbReference type="EMBL" id="GBF88606.1"/>
    </source>
</evidence>
<feature type="region of interest" description="Disordered" evidence="1">
    <location>
        <begin position="1"/>
        <end position="48"/>
    </location>
</feature>
<evidence type="ECO:0000259" key="2">
    <source>
        <dbReference type="Pfam" id="PF04991"/>
    </source>
</evidence>